<sequence length="404" mass="46125">MAQVHHPPPTLFSLPNELLDHVLSFLSPNVAPSLHNLRELPDHNISASPIRNLKAASRTSSRLRVLSLPYLFSHARYELRDQDRFLSFLRMHSLNLHVRSLVISVRSIFPGSEKLFWWKQLLAELDPETITLIAPPFFLADMAQASLEGTHAWAFDLSLQVMHFRQSLPRKRAQHRASVHQPSLLPPETTNTATTADQELASPSCSFFTARPWTEILFNEGSSLKAYRNYEYYLLRLPSLMDHWGSVDPLQNTTLPYPVSVISRLTAFHYTSIFPFYNHTNLVLKVIRNMTNLRSLSFQLAPSPENLARVFSEERQLGSLDPNDPWMELDTGYSLISHSVRYLGVQGRLEEFRTWDYELEALRDGIVAKMNGRLRGRWRHDGTGLWIKDAALQGEGVAGDAESD</sequence>
<evidence type="ECO:0008006" key="3">
    <source>
        <dbReference type="Google" id="ProtNLM"/>
    </source>
</evidence>
<keyword evidence="2" id="KW-1185">Reference proteome</keyword>
<evidence type="ECO:0000313" key="1">
    <source>
        <dbReference type="EMBL" id="WEW59143.1"/>
    </source>
</evidence>
<evidence type="ECO:0000313" key="2">
    <source>
        <dbReference type="Proteomes" id="UP001219355"/>
    </source>
</evidence>
<protein>
    <recommendedName>
        <fullName evidence="3">F-box domain-containing protein</fullName>
    </recommendedName>
</protein>
<organism evidence="1 2">
    <name type="scientific">Emydomyces testavorans</name>
    <dbReference type="NCBI Taxonomy" id="2070801"/>
    <lineage>
        <taxon>Eukaryota</taxon>
        <taxon>Fungi</taxon>
        <taxon>Dikarya</taxon>
        <taxon>Ascomycota</taxon>
        <taxon>Pezizomycotina</taxon>
        <taxon>Eurotiomycetes</taxon>
        <taxon>Eurotiomycetidae</taxon>
        <taxon>Onygenales</taxon>
        <taxon>Nannizziopsiaceae</taxon>
        <taxon>Emydomyces</taxon>
    </lineage>
</organism>
<dbReference type="EMBL" id="CP120628">
    <property type="protein sequence ID" value="WEW59143.1"/>
    <property type="molecule type" value="Genomic_DNA"/>
</dbReference>
<dbReference type="AlphaFoldDB" id="A0AAF0IJD8"/>
<name>A0AAF0IJD8_9EURO</name>
<proteinExistence type="predicted"/>
<gene>
    <name evidence="1" type="ORF">PRK78_004612</name>
</gene>
<reference evidence="1" key="1">
    <citation type="submission" date="2023-03" db="EMBL/GenBank/DDBJ databases">
        <title>Emydomyces testavorans Genome Sequence.</title>
        <authorList>
            <person name="Hoyer L."/>
        </authorList>
    </citation>
    <scope>NUCLEOTIDE SEQUENCE</scope>
    <source>
        <strain evidence="1">16-2883</strain>
    </source>
</reference>
<dbReference type="Proteomes" id="UP001219355">
    <property type="component" value="Chromosome 2"/>
</dbReference>
<accession>A0AAF0IJD8</accession>